<evidence type="ECO:0000256" key="3">
    <source>
        <dbReference type="ARBA" id="ARBA00023315"/>
    </source>
</evidence>
<dbReference type="Proteomes" id="UP000228380">
    <property type="component" value="Unplaced"/>
</dbReference>
<protein>
    <submittedName>
        <fullName evidence="6">Acyltransferase-like protein At1g54570, chloroplastic</fullName>
    </submittedName>
</protein>
<dbReference type="PANTHER" id="PTHR22753:SF25">
    <property type="entry name" value="SERINE AMINOPEPTIDASE S33 DOMAIN-CONTAINING PROTEIN"/>
    <property type="match status" value="1"/>
</dbReference>
<dbReference type="RefSeq" id="XP_038972247.1">
    <property type="nucleotide sequence ID" value="XM_039116319.1"/>
</dbReference>
<keyword evidence="3" id="KW-0012">Acyltransferase</keyword>
<name>A0A8B8ZG34_PHODC</name>
<dbReference type="SMART" id="SM00563">
    <property type="entry name" value="PlsC"/>
    <property type="match status" value="1"/>
</dbReference>
<dbReference type="AlphaFoldDB" id="A0A8B8ZG34"/>
<dbReference type="SUPFAM" id="SSF69593">
    <property type="entry name" value="Glycerol-3-phosphate (1)-acyltransferase"/>
    <property type="match status" value="1"/>
</dbReference>
<dbReference type="InterPro" id="IPR029058">
    <property type="entry name" value="AB_hydrolase_fold"/>
</dbReference>
<dbReference type="GeneID" id="103717828"/>
<dbReference type="InterPro" id="IPR000073">
    <property type="entry name" value="AB_hydrolase_1"/>
</dbReference>
<evidence type="ECO:0000256" key="2">
    <source>
        <dbReference type="ARBA" id="ARBA00022679"/>
    </source>
</evidence>
<accession>A0A8B8ZG34</accession>
<dbReference type="OrthoDB" id="44277at2759"/>
<dbReference type="CDD" id="cd07987">
    <property type="entry name" value="LPLAT_MGAT-like"/>
    <property type="match status" value="1"/>
</dbReference>
<dbReference type="Pfam" id="PF03982">
    <property type="entry name" value="DAGAT"/>
    <property type="match status" value="1"/>
</dbReference>
<evidence type="ECO:0000313" key="5">
    <source>
        <dbReference type="Proteomes" id="UP000228380"/>
    </source>
</evidence>
<keyword evidence="2" id="KW-0808">Transferase</keyword>
<dbReference type="GO" id="GO:0019432">
    <property type="term" value="P:triglyceride biosynthetic process"/>
    <property type="evidence" value="ECO:0007669"/>
    <property type="project" value="UniProtKB-ARBA"/>
</dbReference>
<dbReference type="Gene3D" id="3.40.50.1820">
    <property type="entry name" value="alpha/beta hydrolase"/>
    <property type="match status" value="1"/>
</dbReference>
<evidence type="ECO:0000259" key="4">
    <source>
        <dbReference type="SMART" id="SM00563"/>
    </source>
</evidence>
<dbReference type="SUPFAM" id="SSF53474">
    <property type="entry name" value="alpha/beta-Hydrolases"/>
    <property type="match status" value="1"/>
</dbReference>
<dbReference type="KEGG" id="pda:103717828"/>
<dbReference type="GO" id="GO:0016020">
    <property type="term" value="C:membrane"/>
    <property type="evidence" value="ECO:0007669"/>
    <property type="project" value="TreeGrafter"/>
</dbReference>
<proteinExistence type="inferred from homology"/>
<sequence length="682" mass="77487">MASSLPLITLCPSLLPSRSPPLSLRRLLHRRNQWLGRGRRINASHEGLEALYDDGYRNAGSLHDYLQAVGDLLEFDQGPLRWFCPVDGGPPIKNAPLLLFLPGVDGNGLGLFMHHKALGRIFEVRCMHIPVYDRTPFKGLVKFVEDVVRFENSISQDKPIYLVGHSLGGCLALAVAAHNPDIDLILVLSNPATSFNRSQLQPLLPILRGLSSQLDIFVFYLLSINIDNQVKMALDSIGDGSHPLQTLYKLSRNHSSPLPRILVYIFSVMGDDLMEFLAEITGYSTQEAFSWKLKLLKFASYYANSHLHAVTAEVLVLASCLDRLLPSRDEAKRLLTLLLNCKVRYFEDHGHCLLLENDIHLSTIIKCTELYRRSRKHDRISDYLPPSMMELEAASKSSRDLYRSTSPVMFSTMQEGKIVRGLSGVPNDGPVLLVGNHMLMGLDMIPLCTEFLREKEIVLRGLAHHLLFQEKIESSSQEYDFFDFVSIFGAVPVSDKYFYRLLSEKAFVLLYPGGSREALHRKGEKYKLFWPVQPGFVRMAAQFGATIVPFAVVGEDDIGELLMDYDDMMSIPFVKDRIKDFNENKNIRNDDRNQDIFVPFVCPKLPGRFYYLFGKPIITSGKELLKDRQTASALYLHVKSEVERIISYLLKKREEDIYRGIIPRTLYQVTWGSDHQVPTFEP</sequence>
<dbReference type="InterPro" id="IPR002123">
    <property type="entry name" value="Plipid/glycerol_acylTrfase"/>
</dbReference>
<dbReference type="GO" id="GO:0004144">
    <property type="term" value="F:diacylglycerol O-acyltransferase activity"/>
    <property type="evidence" value="ECO:0007669"/>
    <property type="project" value="UniProtKB-ARBA"/>
</dbReference>
<evidence type="ECO:0000313" key="6">
    <source>
        <dbReference type="RefSeq" id="XP_038972247.1"/>
    </source>
</evidence>
<comment type="similarity">
    <text evidence="1">Belongs to the diacylglycerol acyltransferase family.</text>
</comment>
<dbReference type="InterPro" id="IPR007130">
    <property type="entry name" value="DAGAT"/>
</dbReference>
<keyword evidence="5" id="KW-1185">Reference proteome</keyword>
<evidence type="ECO:0000256" key="1">
    <source>
        <dbReference type="ARBA" id="ARBA00005420"/>
    </source>
</evidence>
<feature type="domain" description="Phospholipid/glycerol acyltransferase" evidence="4">
    <location>
        <begin position="431"/>
        <end position="555"/>
    </location>
</feature>
<dbReference type="PANTHER" id="PTHR22753">
    <property type="entry name" value="TRANSMEMBRANE PROTEIN 68"/>
    <property type="match status" value="1"/>
</dbReference>
<reference evidence="6" key="1">
    <citation type="submission" date="2025-08" db="UniProtKB">
        <authorList>
            <consortium name="RefSeq"/>
        </authorList>
    </citation>
    <scope>IDENTIFICATION</scope>
    <source>
        <tissue evidence="6">Young leaves</tissue>
    </source>
</reference>
<dbReference type="Pfam" id="PF12697">
    <property type="entry name" value="Abhydrolase_6"/>
    <property type="match status" value="1"/>
</dbReference>
<gene>
    <name evidence="6" type="primary">LOC103717828</name>
</gene>
<organism evidence="5 6">
    <name type="scientific">Phoenix dactylifera</name>
    <name type="common">Date palm</name>
    <dbReference type="NCBI Taxonomy" id="42345"/>
    <lineage>
        <taxon>Eukaryota</taxon>
        <taxon>Viridiplantae</taxon>
        <taxon>Streptophyta</taxon>
        <taxon>Embryophyta</taxon>
        <taxon>Tracheophyta</taxon>
        <taxon>Spermatophyta</taxon>
        <taxon>Magnoliopsida</taxon>
        <taxon>Liliopsida</taxon>
        <taxon>Arecaceae</taxon>
        <taxon>Coryphoideae</taxon>
        <taxon>Phoeniceae</taxon>
        <taxon>Phoenix</taxon>
    </lineage>
</organism>